<evidence type="ECO:0000313" key="3">
    <source>
        <dbReference type="Proteomes" id="UP001183246"/>
    </source>
</evidence>
<proteinExistence type="predicted"/>
<reference evidence="3" key="1">
    <citation type="submission" date="2023-07" db="EMBL/GenBank/DDBJ databases">
        <title>30 novel species of actinomycetes from the DSMZ collection.</title>
        <authorList>
            <person name="Nouioui I."/>
        </authorList>
    </citation>
    <scope>NUCLEOTIDE SEQUENCE [LARGE SCALE GENOMIC DNA]</scope>
    <source>
        <strain evidence="3">DSM 44938</strain>
    </source>
</reference>
<keyword evidence="3" id="KW-1185">Reference proteome</keyword>
<feature type="region of interest" description="Disordered" evidence="1">
    <location>
        <begin position="159"/>
        <end position="181"/>
    </location>
</feature>
<name>A0ABU2N0V2_9ACTN</name>
<dbReference type="Proteomes" id="UP001183246">
    <property type="component" value="Unassembled WGS sequence"/>
</dbReference>
<organism evidence="2 3">
    <name type="scientific">Streptomyces litchfieldiae</name>
    <dbReference type="NCBI Taxonomy" id="3075543"/>
    <lineage>
        <taxon>Bacteria</taxon>
        <taxon>Bacillati</taxon>
        <taxon>Actinomycetota</taxon>
        <taxon>Actinomycetes</taxon>
        <taxon>Kitasatosporales</taxon>
        <taxon>Streptomycetaceae</taxon>
        <taxon>Streptomyces</taxon>
    </lineage>
</organism>
<protein>
    <submittedName>
        <fullName evidence="2">Uncharacterized protein</fullName>
    </submittedName>
</protein>
<gene>
    <name evidence="2" type="ORF">RM590_33930</name>
</gene>
<dbReference type="RefSeq" id="WP_311708658.1">
    <property type="nucleotide sequence ID" value="NZ_JAVREL010000034.1"/>
</dbReference>
<feature type="region of interest" description="Disordered" evidence="1">
    <location>
        <begin position="17"/>
        <end position="40"/>
    </location>
</feature>
<sequence>MSRRTLARWSHSLRRALGSRPRTAPAAVPQSASSYVPPADRPAEWAADAAGLHAAGRPLPEIAAALCVDQGTAARLVRSGQLALADERLQELLGDRAAAWLDHQVSRRVDADRLDPDTALAAIAHAVLADDALVLAAPGQTWTLRPDRATASGLPKSVTITARSSDPPRVSLRYDDGRQEDDVDPSLLTQYYWLAAWDREDQEVP</sequence>
<evidence type="ECO:0000256" key="1">
    <source>
        <dbReference type="SAM" id="MobiDB-lite"/>
    </source>
</evidence>
<comment type="caution">
    <text evidence="2">The sequence shown here is derived from an EMBL/GenBank/DDBJ whole genome shotgun (WGS) entry which is preliminary data.</text>
</comment>
<dbReference type="EMBL" id="JAVREL010000034">
    <property type="protein sequence ID" value="MDT0347531.1"/>
    <property type="molecule type" value="Genomic_DNA"/>
</dbReference>
<accession>A0ABU2N0V2</accession>
<evidence type="ECO:0000313" key="2">
    <source>
        <dbReference type="EMBL" id="MDT0347531.1"/>
    </source>
</evidence>